<dbReference type="SUPFAM" id="SSF57756">
    <property type="entry name" value="Retrovirus zinc finger-like domains"/>
    <property type="match status" value="1"/>
</dbReference>
<dbReference type="Gene3D" id="4.10.60.10">
    <property type="entry name" value="Zinc finger, CCHC-type"/>
    <property type="match status" value="1"/>
</dbReference>
<protein>
    <recommendedName>
        <fullName evidence="3">CCHC-type domain-containing protein</fullName>
    </recommendedName>
</protein>
<dbReference type="InterPro" id="IPR001878">
    <property type="entry name" value="Znf_CCHC"/>
</dbReference>
<keyword evidence="5" id="KW-1185">Reference proteome</keyword>
<accession>A0A9D3MXW7</accession>
<evidence type="ECO:0000256" key="1">
    <source>
        <dbReference type="PROSITE-ProRule" id="PRU00047"/>
    </source>
</evidence>
<feature type="compositionally biased region" description="Pro residues" evidence="2">
    <location>
        <begin position="128"/>
        <end position="138"/>
    </location>
</feature>
<dbReference type="PROSITE" id="PS50158">
    <property type="entry name" value="ZF_CCHC"/>
    <property type="match status" value="1"/>
</dbReference>
<evidence type="ECO:0000256" key="2">
    <source>
        <dbReference type="SAM" id="MobiDB-lite"/>
    </source>
</evidence>
<sequence>MAGGGVGRPSPAPLDWGSTTGGTQLTPHSADGLRQPKEGGPGPSGIQPGRTPATVQGDGPGQRGPTVRIRAETAGHGASVAATRTPVSRRGGGAGGPRTLYRWPPGGDGELGEVPSADRVGGRRHPGGGPPGALPPRPVTAAAAAAARTGRHGSAQESPSSFPSFPPFFLPSPCPNPRIFPQQPFFSVSPAPGSVAAGYDPQRAPQTPGPGCWRCGQPGHLRRECPLMEVGQVVRVVGPPTSAPDPDGAYCIP</sequence>
<gene>
    <name evidence="4" type="ORF">ANANG_G00044650</name>
</gene>
<evidence type="ECO:0000313" key="4">
    <source>
        <dbReference type="EMBL" id="KAG5855038.1"/>
    </source>
</evidence>
<feature type="compositionally biased region" description="Polar residues" evidence="2">
    <location>
        <begin position="17"/>
        <end position="27"/>
    </location>
</feature>
<name>A0A9D3MXW7_ANGAN</name>
<dbReference type="InterPro" id="IPR036875">
    <property type="entry name" value="Znf_CCHC_sf"/>
</dbReference>
<dbReference type="AlphaFoldDB" id="A0A9D3MXW7"/>
<comment type="caution">
    <text evidence="4">The sequence shown here is derived from an EMBL/GenBank/DDBJ whole genome shotgun (WGS) entry which is preliminary data.</text>
</comment>
<organism evidence="4 5">
    <name type="scientific">Anguilla anguilla</name>
    <name type="common">European freshwater eel</name>
    <name type="synonym">Muraena anguilla</name>
    <dbReference type="NCBI Taxonomy" id="7936"/>
    <lineage>
        <taxon>Eukaryota</taxon>
        <taxon>Metazoa</taxon>
        <taxon>Chordata</taxon>
        <taxon>Craniata</taxon>
        <taxon>Vertebrata</taxon>
        <taxon>Euteleostomi</taxon>
        <taxon>Actinopterygii</taxon>
        <taxon>Neopterygii</taxon>
        <taxon>Teleostei</taxon>
        <taxon>Anguilliformes</taxon>
        <taxon>Anguillidae</taxon>
        <taxon>Anguilla</taxon>
    </lineage>
</organism>
<dbReference type="SMART" id="SM00343">
    <property type="entry name" value="ZnF_C2HC"/>
    <property type="match status" value="1"/>
</dbReference>
<feature type="domain" description="CCHC-type" evidence="3">
    <location>
        <begin position="212"/>
        <end position="226"/>
    </location>
</feature>
<evidence type="ECO:0000259" key="3">
    <source>
        <dbReference type="PROSITE" id="PS50158"/>
    </source>
</evidence>
<reference evidence="4" key="1">
    <citation type="submission" date="2021-01" db="EMBL/GenBank/DDBJ databases">
        <title>A chromosome-scale assembly of European eel, Anguilla anguilla.</title>
        <authorList>
            <person name="Henkel C."/>
            <person name="Jong-Raadsen S.A."/>
            <person name="Dufour S."/>
            <person name="Weltzien F.-A."/>
            <person name="Palstra A.P."/>
            <person name="Pelster B."/>
            <person name="Spaink H.P."/>
            <person name="Van Den Thillart G.E."/>
            <person name="Jansen H."/>
            <person name="Zahm M."/>
            <person name="Klopp C."/>
            <person name="Cedric C."/>
            <person name="Louis A."/>
            <person name="Berthelot C."/>
            <person name="Parey E."/>
            <person name="Roest Crollius H."/>
            <person name="Montfort J."/>
            <person name="Robinson-Rechavi M."/>
            <person name="Bucao C."/>
            <person name="Bouchez O."/>
            <person name="Gislard M."/>
            <person name="Lluch J."/>
            <person name="Milhes M."/>
            <person name="Lampietro C."/>
            <person name="Lopez Roques C."/>
            <person name="Donnadieu C."/>
            <person name="Braasch I."/>
            <person name="Desvignes T."/>
            <person name="Postlethwait J."/>
            <person name="Bobe J."/>
            <person name="Guiguen Y."/>
            <person name="Dirks R."/>
        </authorList>
    </citation>
    <scope>NUCLEOTIDE SEQUENCE</scope>
    <source>
        <strain evidence="4">Tag_6206</strain>
        <tissue evidence="4">Liver</tissue>
    </source>
</reference>
<keyword evidence="1" id="KW-0862">Zinc</keyword>
<proteinExistence type="predicted"/>
<keyword evidence="1" id="KW-0479">Metal-binding</keyword>
<dbReference type="Proteomes" id="UP001044222">
    <property type="component" value="Unassembled WGS sequence"/>
</dbReference>
<dbReference type="GO" id="GO:0003676">
    <property type="term" value="F:nucleic acid binding"/>
    <property type="evidence" value="ECO:0007669"/>
    <property type="project" value="InterPro"/>
</dbReference>
<dbReference type="Pfam" id="PF00098">
    <property type="entry name" value="zf-CCHC"/>
    <property type="match status" value="1"/>
</dbReference>
<evidence type="ECO:0000313" key="5">
    <source>
        <dbReference type="Proteomes" id="UP001044222"/>
    </source>
</evidence>
<feature type="region of interest" description="Disordered" evidence="2">
    <location>
        <begin position="1"/>
        <end position="166"/>
    </location>
</feature>
<dbReference type="GO" id="GO:0008270">
    <property type="term" value="F:zinc ion binding"/>
    <property type="evidence" value="ECO:0007669"/>
    <property type="project" value="UniProtKB-KW"/>
</dbReference>
<dbReference type="EMBL" id="JAFIRN010000002">
    <property type="protein sequence ID" value="KAG5855038.1"/>
    <property type="molecule type" value="Genomic_DNA"/>
</dbReference>
<keyword evidence="1" id="KW-0863">Zinc-finger</keyword>